<dbReference type="PANTHER" id="PTHR31465:SF27">
    <property type="entry name" value="DOMAIN PROTEIN, PUTATIVE (AFU_ORTHOLOGUE AFUA_3G01030)-RELATED"/>
    <property type="match status" value="1"/>
</dbReference>
<evidence type="ECO:0000256" key="1">
    <source>
        <dbReference type="ARBA" id="ARBA00004141"/>
    </source>
</evidence>
<gene>
    <name evidence="6" type="ORF">K469DRAFT_546521</name>
</gene>
<dbReference type="AlphaFoldDB" id="A0A6A6EUW7"/>
<proteinExistence type="predicted"/>
<dbReference type="PANTHER" id="PTHR31465">
    <property type="entry name" value="PROTEIN RTA1-RELATED"/>
    <property type="match status" value="1"/>
</dbReference>
<reference evidence="6" key="1">
    <citation type="journal article" date="2020" name="Stud. Mycol.">
        <title>101 Dothideomycetes genomes: a test case for predicting lifestyles and emergence of pathogens.</title>
        <authorList>
            <person name="Haridas S."/>
            <person name="Albert R."/>
            <person name="Binder M."/>
            <person name="Bloem J."/>
            <person name="Labutti K."/>
            <person name="Salamov A."/>
            <person name="Andreopoulos B."/>
            <person name="Baker S."/>
            <person name="Barry K."/>
            <person name="Bills G."/>
            <person name="Bluhm B."/>
            <person name="Cannon C."/>
            <person name="Castanera R."/>
            <person name="Culley D."/>
            <person name="Daum C."/>
            <person name="Ezra D."/>
            <person name="Gonzalez J."/>
            <person name="Henrissat B."/>
            <person name="Kuo A."/>
            <person name="Liang C."/>
            <person name="Lipzen A."/>
            <person name="Lutzoni F."/>
            <person name="Magnuson J."/>
            <person name="Mondo S."/>
            <person name="Nolan M."/>
            <person name="Ohm R."/>
            <person name="Pangilinan J."/>
            <person name="Park H.-J."/>
            <person name="Ramirez L."/>
            <person name="Alfaro M."/>
            <person name="Sun H."/>
            <person name="Tritt A."/>
            <person name="Yoshinaga Y."/>
            <person name="Zwiers L.-H."/>
            <person name="Turgeon B."/>
            <person name="Goodwin S."/>
            <person name="Spatafora J."/>
            <person name="Crous P."/>
            <person name="Grigoriev I."/>
        </authorList>
    </citation>
    <scope>NUCLEOTIDE SEQUENCE</scope>
    <source>
        <strain evidence="6">CBS 207.26</strain>
    </source>
</reference>
<dbReference type="Pfam" id="PF04479">
    <property type="entry name" value="RTA1"/>
    <property type="match status" value="1"/>
</dbReference>
<dbReference type="Proteomes" id="UP000800200">
    <property type="component" value="Unassembled WGS sequence"/>
</dbReference>
<evidence type="ECO:0000256" key="4">
    <source>
        <dbReference type="ARBA" id="ARBA00023136"/>
    </source>
</evidence>
<organism evidence="6 7">
    <name type="scientific">Zopfia rhizophila CBS 207.26</name>
    <dbReference type="NCBI Taxonomy" id="1314779"/>
    <lineage>
        <taxon>Eukaryota</taxon>
        <taxon>Fungi</taxon>
        <taxon>Dikarya</taxon>
        <taxon>Ascomycota</taxon>
        <taxon>Pezizomycotina</taxon>
        <taxon>Dothideomycetes</taxon>
        <taxon>Dothideomycetes incertae sedis</taxon>
        <taxon>Zopfiaceae</taxon>
        <taxon>Zopfia</taxon>
    </lineage>
</organism>
<sequence>MAQLEPYKGGFYLWNYLPSVPAAVIFILLFLAATAAISWRMYKTRTWFCVPFAVGGFCEFIGYCARASAHNKTGKLMPFVIQNVFILVAPALFAASIYMSLGRIIRSVRGEKYSIIRVDILTKTFVAGDVLSFVVQGSAAGLMATGDNAKMGEQIVIGGLMIQIIMFGLFAVTAILFELRLRQHAKPTNGLGLAWKRGLNMLYGVSALIMVRSIFRVIEYAMGQDGYPLRHEWTLYIFDSVLMFFVMALFYVWYPDGIQPQSFENVMLDT</sequence>
<keyword evidence="3 5" id="KW-1133">Transmembrane helix</keyword>
<comment type="subcellular location">
    <subcellularLocation>
        <location evidence="1">Membrane</location>
        <topology evidence="1">Multi-pass membrane protein</topology>
    </subcellularLocation>
</comment>
<evidence type="ECO:0000313" key="6">
    <source>
        <dbReference type="EMBL" id="KAF2194558.1"/>
    </source>
</evidence>
<evidence type="ECO:0000256" key="5">
    <source>
        <dbReference type="SAM" id="Phobius"/>
    </source>
</evidence>
<evidence type="ECO:0000256" key="2">
    <source>
        <dbReference type="ARBA" id="ARBA00022692"/>
    </source>
</evidence>
<keyword evidence="2 5" id="KW-0812">Transmembrane</keyword>
<keyword evidence="7" id="KW-1185">Reference proteome</keyword>
<evidence type="ECO:0000256" key="3">
    <source>
        <dbReference type="ARBA" id="ARBA00022989"/>
    </source>
</evidence>
<feature type="transmembrane region" description="Helical" evidence="5">
    <location>
        <begin position="235"/>
        <end position="254"/>
    </location>
</feature>
<feature type="transmembrane region" description="Helical" evidence="5">
    <location>
        <begin position="198"/>
        <end position="215"/>
    </location>
</feature>
<feature type="transmembrane region" description="Helical" evidence="5">
    <location>
        <begin position="20"/>
        <end position="39"/>
    </location>
</feature>
<name>A0A6A6EUW7_9PEZI</name>
<feature type="transmembrane region" description="Helical" evidence="5">
    <location>
        <begin position="120"/>
        <end position="143"/>
    </location>
</feature>
<keyword evidence="4 5" id="KW-0472">Membrane</keyword>
<feature type="transmembrane region" description="Helical" evidence="5">
    <location>
        <begin position="46"/>
        <end position="68"/>
    </location>
</feature>
<dbReference type="OrthoDB" id="3358017at2759"/>
<dbReference type="GO" id="GO:0016020">
    <property type="term" value="C:membrane"/>
    <property type="evidence" value="ECO:0007669"/>
    <property type="project" value="UniProtKB-SubCell"/>
</dbReference>
<dbReference type="EMBL" id="ML994611">
    <property type="protein sequence ID" value="KAF2194558.1"/>
    <property type="molecule type" value="Genomic_DNA"/>
</dbReference>
<feature type="transmembrane region" description="Helical" evidence="5">
    <location>
        <begin position="80"/>
        <end position="99"/>
    </location>
</feature>
<feature type="transmembrane region" description="Helical" evidence="5">
    <location>
        <begin position="155"/>
        <end position="177"/>
    </location>
</feature>
<protein>
    <submittedName>
        <fullName evidence="6">RTA1 like protein</fullName>
    </submittedName>
</protein>
<accession>A0A6A6EUW7</accession>
<dbReference type="InterPro" id="IPR007568">
    <property type="entry name" value="RTA1"/>
</dbReference>
<evidence type="ECO:0000313" key="7">
    <source>
        <dbReference type="Proteomes" id="UP000800200"/>
    </source>
</evidence>